<sequence>MCRAAQREAERDVTHAWLVAKLQRAEKIPNNPKKLMKPRPVNRSGRKKSWQEMRQAAERYCRTFGVVEKPGTAAIVKQPIHPEAKG</sequence>
<dbReference type="EMBL" id="CP006644">
    <property type="protein sequence ID" value="AHE57432.1"/>
    <property type="molecule type" value="Genomic_DNA"/>
</dbReference>
<dbReference type="AlphaFoldDB" id="W0ALG6"/>
<dbReference type="KEGG" id="ssan:NX02_29340"/>
<evidence type="ECO:0000256" key="1">
    <source>
        <dbReference type="SAM" id="MobiDB-lite"/>
    </source>
</evidence>
<evidence type="ECO:0000313" key="3">
    <source>
        <dbReference type="Proteomes" id="UP000018851"/>
    </source>
</evidence>
<proteinExistence type="predicted"/>
<accession>W0ALG6</accession>
<evidence type="ECO:0000313" key="2">
    <source>
        <dbReference type="EMBL" id="AHE57432.1"/>
    </source>
</evidence>
<feature type="region of interest" description="Disordered" evidence="1">
    <location>
        <begin position="28"/>
        <end position="54"/>
    </location>
</feature>
<gene>
    <name evidence="2" type="ORF">NX02_29340</name>
</gene>
<dbReference type="PATRIC" id="fig|1123269.5.peg.5751"/>
<name>W0ALG6_9SPHN</name>
<keyword evidence="3" id="KW-1185">Reference proteome</keyword>
<dbReference type="STRING" id="1123269.NX02_29340"/>
<organism evidence="2 3">
    <name type="scientific">Sphingomonas sanxanigenens DSM 19645 = NX02</name>
    <dbReference type="NCBI Taxonomy" id="1123269"/>
    <lineage>
        <taxon>Bacteria</taxon>
        <taxon>Pseudomonadati</taxon>
        <taxon>Pseudomonadota</taxon>
        <taxon>Alphaproteobacteria</taxon>
        <taxon>Sphingomonadales</taxon>
        <taxon>Sphingomonadaceae</taxon>
        <taxon>Sphingomonas</taxon>
    </lineage>
</organism>
<dbReference type="Proteomes" id="UP000018851">
    <property type="component" value="Chromosome"/>
</dbReference>
<reference evidence="2 3" key="1">
    <citation type="submission" date="2013-07" db="EMBL/GenBank/DDBJ databases">
        <title>Completed genome of Sphingomonas sanxanigenens NX02.</title>
        <authorList>
            <person name="Ma T."/>
            <person name="Huang H."/>
            <person name="Wu M."/>
            <person name="Li X."/>
            <person name="Li G."/>
        </authorList>
    </citation>
    <scope>NUCLEOTIDE SEQUENCE [LARGE SCALE GENOMIC DNA]</scope>
    <source>
        <strain evidence="2 3">NX02</strain>
    </source>
</reference>
<protein>
    <submittedName>
        <fullName evidence="2">Uncharacterized protein</fullName>
    </submittedName>
</protein>
<dbReference type="HOGENOM" id="CLU_2496324_0_0_5"/>